<comment type="caution">
    <text evidence="2">The sequence shown here is derived from an EMBL/GenBank/DDBJ whole genome shotgun (WGS) entry which is preliminary data.</text>
</comment>
<evidence type="ECO:0000313" key="3">
    <source>
        <dbReference type="Proteomes" id="UP000190744"/>
    </source>
</evidence>
<gene>
    <name evidence="2" type="ORF">PEBR_26716</name>
</gene>
<sequence length="450" mass="49068">MQQSSISQSSMGSLLLLSRFSHTITTVNSHARLVWTHVNGDGDLFSQITKSVGSELSRSSLILKVIHNGKILEQLDLGQHVGGSIKEPRSSQNDAGSKPAFAVMVKLPCIAIKYLQDDIHLRRFQVRFARDSDYYTALSMISSINCPLADGTLPSSRLPTTAQMANNPPHPMITPESNTPGPFNHMARTASGFETLASNAPSTSSTKVYQPVVGALQNSMTMQSLGAVNETTFKRGLLGIKPQSGAATTQRVPSRQSTGPIYHDKELNQILPPKRDLPFLKPKSKMSRADTSSLRSSQQVIPESSYPDPIPEPNESSMSDSQSQQLIQTQPYPEAMETMEPSQISSHIQPTLTYPGANTQTQQPVPEPLAAGSTKGFQDDGHVNATNVQASGSAARSTEEQLSMYLKSPTPARTAFLSTWMCELIQDDDFVTLCEDVEGTWRRFAFGMKP</sequence>
<feature type="compositionally biased region" description="Polar residues" evidence="1">
    <location>
        <begin position="314"/>
        <end position="327"/>
    </location>
</feature>
<name>A0A1S9RI77_PENBI</name>
<dbReference type="Proteomes" id="UP000190744">
    <property type="component" value="Unassembled WGS sequence"/>
</dbReference>
<proteinExistence type="predicted"/>
<feature type="compositionally biased region" description="Basic and acidic residues" evidence="1">
    <location>
        <begin position="262"/>
        <end position="278"/>
    </location>
</feature>
<dbReference type="Pfam" id="PF03525">
    <property type="entry name" value="Meiotic_rec114"/>
    <property type="match status" value="1"/>
</dbReference>
<dbReference type="EMBL" id="LJBN01000170">
    <property type="protein sequence ID" value="OOQ85197.1"/>
    <property type="molecule type" value="Genomic_DNA"/>
</dbReference>
<protein>
    <submittedName>
        <fullName evidence="2">Uncharacterized protein</fullName>
    </submittedName>
</protein>
<evidence type="ECO:0000256" key="1">
    <source>
        <dbReference type="SAM" id="MobiDB-lite"/>
    </source>
</evidence>
<reference evidence="3" key="1">
    <citation type="submission" date="2015-09" db="EMBL/GenBank/DDBJ databases">
        <authorList>
            <person name="Fill T.P."/>
            <person name="Baretta J.F."/>
            <person name="de Almeida L.G."/>
            <person name="Rocha M."/>
            <person name="de Souza D.H."/>
            <person name="Malavazi I."/>
            <person name="Cerdeira L.T."/>
            <person name="Hong H."/>
            <person name="Samborskyy M."/>
            <person name="de Vasconcelos A.T."/>
            <person name="Leadlay P."/>
            <person name="Rodrigues-Filho E."/>
        </authorList>
    </citation>
    <scope>NUCLEOTIDE SEQUENCE [LARGE SCALE GENOMIC DNA]</scope>
    <source>
        <strain evidence="3">LaBioMMi 136</strain>
    </source>
</reference>
<feature type="compositionally biased region" description="Polar residues" evidence="1">
    <location>
        <begin position="289"/>
        <end position="302"/>
    </location>
</feature>
<organism evidence="2 3">
    <name type="scientific">Penicillium brasilianum</name>
    <dbReference type="NCBI Taxonomy" id="104259"/>
    <lineage>
        <taxon>Eukaryota</taxon>
        <taxon>Fungi</taxon>
        <taxon>Dikarya</taxon>
        <taxon>Ascomycota</taxon>
        <taxon>Pezizomycotina</taxon>
        <taxon>Eurotiomycetes</taxon>
        <taxon>Eurotiomycetidae</taxon>
        <taxon>Eurotiales</taxon>
        <taxon>Aspergillaceae</taxon>
        <taxon>Penicillium</taxon>
    </lineage>
</organism>
<dbReference type="InterPro" id="IPR004354">
    <property type="entry name" value="Meiotic_Rec114"/>
</dbReference>
<accession>A0A1S9RI77</accession>
<evidence type="ECO:0000313" key="2">
    <source>
        <dbReference type="EMBL" id="OOQ85197.1"/>
    </source>
</evidence>
<dbReference type="GO" id="GO:0007131">
    <property type="term" value="P:reciprocal meiotic recombination"/>
    <property type="evidence" value="ECO:0007669"/>
    <property type="project" value="InterPro"/>
</dbReference>
<dbReference type="AlphaFoldDB" id="A0A1S9RI77"/>
<feature type="compositionally biased region" description="Polar residues" evidence="1">
    <location>
        <begin position="245"/>
        <end position="259"/>
    </location>
</feature>
<feature type="region of interest" description="Disordered" evidence="1">
    <location>
        <begin position="242"/>
        <end position="327"/>
    </location>
</feature>